<feature type="transmembrane region" description="Helical" evidence="7">
    <location>
        <begin position="270"/>
        <end position="291"/>
    </location>
</feature>
<keyword evidence="10" id="KW-1185">Reference proteome</keyword>
<keyword evidence="2 7" id="KW-0813">Transport</keyword>
<comment type="subcellular location">
    <subcellularLocation>
        <location evidence="1 7">Cell membrane</location>
        <topology evidence="1 7">Multi-pass membrane protein</topology>
    </subcellularLocation>
</comment>
<evidence type="ECO:0000256" key="7">
    <source>
        <dbReference type="RuleBase" id="RU363032"/>
    </source>
</evidence>
<dbReference type="EMBL" id="SOAM01000001">
    <property type="protein sequence ID" value="TDS79547.1"/>
    <property type="molecule type" value="Genomic_DNA"/>
</dbReference>
<dbReference type="SUPFAM" id="SSF161098">
    <property type="entry name" value="MetI-like"/>
    <property type="match status" value="1"/>
</dbReference>
<reference evidence="9 10" key="1">
    <citation type="submission" date="2019-03" db="EMBL/GenBank/DDBJ databases">
        <title>Genomic Encyclopedia of Archaeal and Bacterial Type Strains, Phase II (KMG-II): from individual species to whole genera.</title>
        <authorList>
            <person name="Goeker M."/>
        </authorList>
    </citation>
    <scope>NUCLEOTIDE SEQUENCE [LARGE SCALE GENOMIC DNA]</scope>
    <source>
        <strain evidence="9 10">DSM 24782</strain>
    </source>
</reference>
<dbReference type="PANTHER" id="PTHR32243">
    <property type="entry name" value="MALTOSE TRANSPORT SYSTEM PERMEASE-RELATED"/>
    <property type="match status" value="1"/>
</dbReference>
<dbReference type="Proteomes" id="UP000295344">
    <property type="component" value="Unassembled WGS sequence"/>
</dbReference>
<evidence type="ECO:0000256" key="4">
    <source>
        <dbReference type="ARBA" id="ARBA00022692"/>
    </source>
</evidence>
<comment type="similarity">
    <text evidence="7">Belongs to the binding-protein-dependent transport system permease family.</text>
</comment>
<feature type="transmembrane region" description="Helical" evidence="7">
    <location>
        <begin position="35"/>
        <end position="56"/>
    </location>
</feature>
<evidence type="ECO:0000256" key="3">
    <source>
        <dbReference type="ARBA" id="ARBA00022475"/>
    </source>
</evidence>
<dbReference type="InterPro" id="IPR000515">
    <property type="entry name" value="MetI-like"/>
</dbReference>
<dbReference type="CDD" id="cd06261">
    <property type="entry name" value="TM_PBP2"/>
    <property type="match status" value="1"/>
</dbReference>
<evidence type="ECO:0000256" key="2">
    <source>
        <dbReference type="ARBA" id="ARBA00022448"/>
    </source>
</evidence>
<feature type="domain" description="ABC transmembrane type-1" evidence="8">
    <location>
        <begin position="99"/>
        <end position="291"/>
    </location>
</feature>
<dbReference type="GO" id="GO:0055085">
    <property type="term" value="P:transmembrane transport"/>
    <property type="evidence" value="ECO:0007669"/>
    <property type="project" value="InterPro"/>
</dbReference>
<feature type="transmembrane region" description="Helical" evidence="7">
    <location>
        <begin position="170"/>
        <end position="190"/>
    </location>
</feature>
<comment type="caution">
    <text evidence="9">The sequence shown here is derived from an EMBL/GenBank/DDBJ whole genome shotgun (WGS) entry which is preliminary data.</text>
</comment>
<keyword evidence="6 7" id="KW-0472">Membrane</keyword>
<feature type="transmembrane region" description="Helical" evidence="7">
    <location>
        <begin position="102"/>
        <end position="125"/>
    </location>
</feature>
<protein>
    <submittedName>
        <fullName evidence="9">Carbohydrate ABC transporter membrane protein 2 (CUT1 family)</fullName>
    </submittedName>
</protein>
<dbReference type="Gene3D" id="1.10.3720.10">
    <property type="entry name" value="MetI-like"/>
    <property type="match status" value="1"/>
</dbReference>
<evidence type="ECO:0000256" key="6">
    <source>
        <dbReference type="ARBA" id="ARBA00023136"/>
    </source>
</evidence>
<dbReference type="InterPro" id="IPR035906">
    <property type="entry name" value="MetI-like_sf"/>
</dbReference>
<dbReference type="Pfam" id="PF00528">
    <property type="entry name" value="BPD_transp_1"/>
    <property type="match status" value="1"/>
</dbReference>
<dbReference type="OrthoDB" id="9794684at2"/>
<sequence length="306" mass="32978">MTTVAGPAVETAERPVTNEYSIGRARARRRKQGAAALRTGIQAAIIVVWCLLPFYWMVVIGFRDSSYTFDPNPLPIHLTFANYISAFDTANGNYLGLALLNSFGICTVVTIVALVVGISASYCLARLNFPGKGLIMGFILGASMFPGVALLTPLFAMFSQLGWSGQYQVLIIPYIAGALPLTVYTLNSFFREMPWDLEEAARIDGCTPAQAFRIVILPLAAPAVFTTAILAFIASWNEYLLVSVLGNTQIQTVTYAIAQFTGSIPHVQPYTTIMAAGTIVTIPLIILVLVFQRRIVAGLTAGGVKG</sequence>
<keyword evidence="4 7" id="KW-0812">Transmembrane</keyword>
<organism evidence="9 10">
    <name type="scientific">Amnibacterium kyonggiense</name>
    <dbReference type="NCBI Taxonomy" id="595671"/>
    <lineage>
        <taxon>Bacteria</taxon>
        <taxon>Bacillati</taxon>
        <taxon>Actinomycetota</taxon>
        <taxon>Actinomycetes</taxon>
        <taxon>Micrococcales</taxon>
        <taxon>Microbacteriaceae</taxon>
        <taxon>Amnibacterium</taxon>
    </lineage>
</organism>
<evidence type="ECO:0000313" key="10">
    <source>
        <dbReference type="Proteomes" id="UP000295344"/>
    </source>
</evidence>
<dbReference type="PROSITE" id="PS50928">
    <property type="entry name" value="ABC_TM1"/>
    <property type="match status" value="1"/>
</dbReference>
<dbReference type="GO" id="GO:0005886">
    <property type="term" value="C:plasma membrane"/>
    <property type="evidence" value="ECO:0007669"/>
    <property type="project" value="UniProtKB-SubCell"/>
</dbReference>
<gene>
    <name evidence="9" type="ORF">CLV52_0078</name>
</gene>
<dbReference type="PANTHER" id="PTHR32243:SF18">
    <property type="entry name" value="INNER MEMBRANE ABC TRANSPORTER PERMEASE PROTEIN YCJP"/>
    <property type="match status" value="1"/>
</dbReference>
<keyword evidence="5 7" id="KW-1133">Transmembrane helix</keyword>
<evidence type="ECO:0000313" key="9">
    <source>
        <dbReference type="EMBL" id="TDS79547.1"/>
    </source>
</evidence>
<accession>A0A4R7FP83</accession>
<keyword evidence="3" id="KW-1003">Cell membrane</keyword>
<evidence type="ECO:0000256" key="1">
    <source>
        <dbReference type="ARBA" id="ARBA00004651"/>
    </source>
</evidence>
<evidence type="ECO:0000256" key="5">
    <source>
        <dbReference type="ARBA" id="ARBA00022989"/>
    </source>
</evidence>
<proteinExistence type="inferred from homology"/>
<evidence type="ECO:0000259" key="8">
    <source>
        <dbReference type="PROSITE" id="PS50928"/>
    </source>
</evidence>
<dbReference type="RefSeq" id="WP_133763825.1">
    <property type="nucleotide sequence ID" value="NZ_BAAARP010000001.1"/>
</dbReference>
<dbReference type="InterPro" id="IPR050901">
    <property type="entry name" value="BP-dep_ABC_trans_perm"/>
</dbReference>
<dbReference type="AlphaFoldDB" id="A0A4R7FP83"/>
<name>A0A4R7FP83_9MICO</name>
<feature type="transmembrane region" description="Helical" evidence="7">
    <location>
        <begin position="211"/>
        <end position="236"/>
    </location>
</feature>
<feature type="transmembrane region" description="Helical" evidence="7">
    <location>
        <begin position="137"/>
        <end position="158"/>
    </location>
</feature>